<protein>
    <submittedName>
        <fullName evidence="1">Uncharacterized protein</fullName>
    </submittedName>
</protein>
<evidence type="ECO:0000313" key="1">
    <source>
        <dbReference type="EMBL" id="CDX39537.1"/>
    </source>
</evidence>
<name>A0A090F6M1_MESPL</name>
<accession>A0A090F6M1</accession>
<dbReference type="EMBL" id="CCNB01000019">
    <property type="protein sequence ID" value="CDX39537.1"/>
    <property type="molecule type" value="Genomic_DNA"/>
</dbReference>
<dbReference type="AlphaFoldDB" id="A0A090F6M1"/>
<dbReference type="Proteomes" id="UP000046373">
    <property type="component" value="Unassembled WGS sequence"/>
</dbReference>
<gene>
    <name evidence="1" type="ORF">MPLDJ20_260036</name>
</gene>
<sequence>MMGHRRVAGHLFNQVGFHAIPVHPGPNDHGEALFRLAAGAASQRLRTGGAIRRPTIPGVGGIS</sequence>
<evidence type="ECO:0000313" key="2">
    <source>
        <dbReference type="Proteomes" id="UP000046373"/>
    </source>
</evidence>
<organism evidence="1 2">
    <name type="scientific">Mesorhizobium plurifarium</name>
    <dbReference type="NCBI Taxonomy" id="69974"/>
    <lineage>
        <taxon>Bacteria</taxon>
        <taxon>Pseudomonadati</taxon>
        <taxon>Pseudomonadota</taxon>
        <taxon>Alphaproteobacteria</taxon>
        <taxon>Hyphomicrobiales</taxon>
        <taxon>Phyllobacteriaceae</taxon>
        <taxon>Mesorhizobium</taxon>
    </lineage>
</organism>
<reference evidence="1 2" key="1">
    <citation type="submission" date="2014-08" db="EMBL/GenBank/DDBJ databases">
        <authorList>
            <person name="Moulin Lionel"/>
        </authorList>
    </citation>
    <scope>NUCLEOTIDE SEQUENCE [LARGE SCALE GENOMIC DNA]</scope>
</reference>
<proteinExistence type="predicted"/>